<dbReference type="RefSeq" id="WP_144838688.1">
    <property type="nucleotide sequence ID" value="NZ_JBHTKI010000006.1"/>
</dbReference>
<reference evidence="3" key="1">
    <citation type="journal article" date="2019" name="Int. J. Syst. Evol. Microbiol.">
        <title>The Global Catalogue of Microorganisms (GCM) 10K type strain sequencing project: providing services to taxonomists for standard genome sequencing and annotation.</title>
        <authorList>
            <consortium name="The Broad Institute Genomics Platform"/>
            <consortium name="The Broad Institute Genome Sequencing Center for Infectious Disease"/>
            <person name="Wu L."/>
            <person name="Ma J."/>
        </authorList>
    </citation>
    <scope>NUCLEOTIDE SEQUENCE [LARGE SCALE GENOMIC DNA]</scope>
    <source>
        <strain evidence="3">CCUG 56756</strain>
    </source>
</reference>
<feature type="transmembrane region" description="Helical" evidence="1">
    <location>
        <begin position="149"/>
        <end position="171"/>
    </location>
</feature>
<dbReference type="Proteomes" id="UP001597109">
    <property type="component" value="Unassembled WGS sequence"/>
</dbReference>
<keyword evidence="1" id="KW-0472">Membrane</keyword>
<evidence type="ECO:0000313" key="2">
    <source>
        <dbReference type="EMBL" id="MFD1030324.1"/>
    </source>
</evidence>
<keyword evidence="3" id="KW-1185">Reference proteome</keyword>
<keyword evidence="1" id="KW-0812">Transmembrane</keyword>
<organism evidence="2 3">
    <name type="scientific">Metaplanococcus flavidus</name>
    <dbReference type="NCBI Taxonomy" id="569883"/>
    <lineage>
        <taxon>Bacteria</taxon>
        <taxon>Bacillati</taxon>
        <taxon>Bacillota</taxon>
        <taxon>Bacilli</taxon>
        <taxon>Bacillales</taxon>
        <taxon>Caryophanaceae</taxon>
        <taxon>Metaplanococcus</taxon>
    </lineage>
</organism>
<name>A0ABW3L6V4_9BACL</name>
<feature type="transmembrane region" description="Helical" evidence="1">
    <location>
        <begin position="79"/>
        <end position="99"/>
    </location>
</feature>
<dbReference type="EMBL" id="JBHTKI010000006">
    <property type="protein sequence ID" value="MFD1030324.1"/>
    <property type="molecule type" value="Genomic_DNA"/>
</dbReference>
<feature type="transmembrane region" description="Helical" evidence="1">
    <location>
        <begin position="12"/>
        <end position="40"/>
    </location>
</feature>
<feature type="transmembrane region" description="Helical" evidence="1">
    <location>
        <begin position="52"/>
        <end position="73"/>
    </location>
</feature>
<gene>
    <name evidence="2" type="ORF">ACFQ1X_02690</name>
</gene>
<comment type="caution">
    <text evidence="2">The sequence shown here is derived from an EMBL/GenBank/DDBJ whole genome shotgun (WGS) entry which is preliminary data.</text>
</comment>
<sequence length="193" mass="21916">MKGSLSQILYGYVFIFLAIRVGVDILADPIGYFLIAAGCYKIGEFFYDGRTAAYISMALIFFSIPSVFIDFNLVESGPWYYYSNFLFTGELVLTFYLFRMLKKIAERNGEQGLAQRTQRLFMIYIPANLVMLALSALLTVIVFESLQGVAIVLVVLLLILNIAFLILLGAFRKAVRDEEPPLILNEEERSKYI</sequence>
<evidence type="ECO:0000313" key="3">
    <source>
        <dbReference type="Proteomes" id="UP001597109"/>
    </source>
</evidence>
<feature type="transmembrane region" description="Helical" evidence="1">
    <location>
        <begin position="120"/>
        <end position="143"/>
    </location>
</feature>
<keyword evidence="1" id="KW-1133">Transmembrane helix</keyword>
<protein>
    <submittedName>
        <fullName evidence="2">Uncharacterized protein</fullName>
    </submittedName>
</protein>
<accession>A0ABW3L6V4</accession>
<evidence type="ECO:0000256" key="1">
    <source>
        <dbReference type="SAM" id="Phobius"/>
    </source>
</evidence>
<proteinExistence type="predicted"/>